<dbReference type="PROSITE" id="PS00237">
    <property type="entry name" value="G_PROTEIN_RECEP_F1_1"/>
    <property type="match status" value="1"/>
</dbReference>
<comment type="subcellular location">
    <subcellularLocation>
        <location evidence="1">Membrane</location>
    </subcellularLocation>
</comment>
<dbReference type="AlphaFoldDB" id="A0A137NQ21"/>
<feature type="transmembrane region" description="Helical" evidence="5">
    <location>
        <begin position="171"/>
        <end position="198"/>
    </location>
</feature>
<evidence type="ECO:0000256" key="1">
    <source>
        <dbReference type="ARBA" id="ARBA00004370"/>
    </source>
</evidence>
<feature type="transmembrane region" description="Helical" evidence="5">
    <location>
        <begin position="124"/>
        <end position="151"/>
    </location>
</feature>
<dbReference type="SUPFAM" id="SSF81321">
    <property type="entry name" value="Family A G protein-coupled receptor-like"/>
    <property type="match status" value="1"/>
</dbReference>
<dbReference type="Proteomes" id="UP000070444">
    <property type="component" value="Unassembled WGS sequence"/>
</dbReference>
<evidence type="ECO:0000256" key="4">
    <source>
        <dbReference type="ARBA" id="ARBA00023136"/>
    </source>
</evidence>
<evidence type="ECO:0008006" key="8">
    <source>
        <dbReference type="Google" id="ProtNLM"/>
    </source>
</evidence>
<dbReference type="Gene3D" id="1.20.1070.10">
    <property type="entry name" value="Rhodopsin 7-helix transmembrane proteins"/>
    <property type="match status" value="1"/>
</dbReference>
<evidence type="ECO:0000256" key="3">
    <source>
        <dbReference type="ARBA" id="ARBA00022989"/>
    </source>
</evidence>
<keyword evidence="2 5" id="KW-0812">Transmembrane</keyword>
<dbReference type="GO" id="GO:0004930">
    <property type="term" value="F:G protein-coupled receptor activity"/>
    <property type="evidence" value="ECO:0007669"/>
    <property type="project" value="InterPro"/>
</dbReference>
<protein>
    <recommendedName>
        <fullName evidence="8">G-protein coupled receptors family 1 profile domain-containing protein</fullName>
    </recommendedName>
</protein>
<name>A0A137NQ21_CONC2</name>
<gene>
    <name evidence="6" type="ORF">CONCODRAFT_13800</name>
</gene>
<dbReference type="InterPro" id="IPR000276">
    <property type="entry name" value="GPCR_Rhodpsn"/>
</dbReference>
<dbReference type="EMBL" id="KQ965114">
    <property type="protein sequence ID" value="KXN64855.1"/>
    <property type="molecule type" value="Genomic_DNA"/>
</dbReference>
<proteinExistence type="predicted"/>
<evidence type="ECO:0000256" key="5">
    <source>
        <dbReference type="SAM" id="Phobius"/>
    </source>
</evidence>
<keyword evidence="4 5" id="KW-0472">Membrane</keyword>
<dbReference type="OrthoDB" id="6147321at2759"/>
<evidence type="ECO:0000313" key="7">
    <source>
        <dbReference type="Proteomes" id="UP000070444"/>
    </source>
</evidence>
<evidence type="ECO:0000256" key="2">
    <source>
        <dbReference type="ARBA" id="ARBA00022692"/>
    </source>
</evidence>
<feature type="transmembrane region" description="Helical" evidence="5">
    <location>
        <begin position="51"/>
        <end position="73"/>
    </location>
</feature>
<keyword evidence="3 5" id="KW-1133">Transmembrane helix</keyword>
<accession>A0A137NQ21</accession>
<dbReference type="GO" id="GO:0016020">
    <property type="term" value="C:membrane"/>
    <property type="evidence" value="ECO:0007669"/>
    <property type="project" value="UniProtKB-SubCell"/>
</dbReference>
<reference evidence="6 7" key="1">
    <citation type="journal article" date="2015" name="Genome Biol. Evol.">
        <title>Phylogenomic analyses indicate that early fungi evolved digesting cell walls of algal ancestors of land plants.</title>
        <authorList>
            <person name="Chang Y."/>
            <person name="Wang S."/>
            <person name="Sekimoto S."/>
            <person name="Aerts A.L."/>
            <person name="Choi C."/>
            <person name="Clum A."/>
            <person name="LaButti K.M."/>
            <person name="Lindquist E.A."/>
            <person name="Yee Ngan C."/>
            <person name="Ohm R.A."/>
            <person name="Salamov A.A."/>
            <person name="Grigoriev I.V."/>
            <person name="Spatafora J.W."/>
            <person name="Berbee M.L."/>
        </authorList>
    </citation>
    <scope>NUCLEOTIDE SEQUENCE [LARGE SCALE GENOMIC DNA]</scope>
    <source>
        <strain evidence="6 7">NRRL 28638</strain>
    </source>
</reference>
<evidence type="ECO:0000313" key="6">
    <source>
        <dbReference type="EMBL" id="KXN64855.1"/>
    </source>
</evidence>
<feature type="transmembrane region" description="Helical" evidence="5">
    <location>
        <begin position="93"/>
        <end position="112"/>
    </location>
</feature>
<organism evidence="6 7">
    <name type="scientific">Conidiobolus coronatus (strain ATCC 28846 / CBS 209.66 / NRRL 28638)</name>
    <name type="common">Delacroixia coronata</name>
    <dbReference type="NCBI Taxonomy" id="796925"/>
    <lineage>
        <taxon>Eukaryota</taxon>
        <taxon>Fungi</taxon>
        <taxon>Fungi incertae sedis</taxon>
        <taxon>Zoopagomycota</taxon>
        <taxon>Entomophthoromycotina</taxon>
        <taxon>Entomophthoromycetes</taxon>
        <taxon>Entomophthorales</taxon>
        <taxon>Ancylistaceae</taxon>
        <taxon>Conidiobolus</taxon>
    </lineage>
</organism>
<keyword evidence="7" id="KW-1185">Reference proteome</keyword>
<sequence length="238" mass="26662">MSSSPTKITENLKDGILINFAICGVIGLVLNVLVLSVLVEKLRKRGAHTDVKICSFVAFMDIFGSVGLLFRSIVAKYPYNIFKVHPNWCKFEILVVTQGINCSGYTLGVMSMERFLLICFNLQLSIWFWVSFIVFICTTILAFSIICVVNSLQSLTSTEVSCTYANAGVCYYGLIATAGFFFFSFTSVLVGYLGIVIFKSKQCLNQINLNIPKDMVYNELKSTLIKSVDVRDHFILRL</sequence>
<feature type="transmembrane region" description="Helical" evidence="5">
    <location>
        <begin position="16"/>
        <end position="39"/>
    </location>
</feature>